<dbReference type="Proteomes" id="UP000001880">
    <property type="component" value="Chromosome"/>
</dbReference>
<dbReference type="SUPFAM" id="SSF51735">
    <property type="entry name" value="NAD(P)-binding Rossmann-fold domains"/>
    <property type="match status" value="1"/>
</dbReference>
<dbReference type="eggNOG" id="COG0702">
    <property type="taxonomic scope" value="Bacteria"/>
</dbReference>
<dbReference type="PANTHER" id="PTHR43162">
    <property type="match status" value="1"/>
</dbReference>
<feature type="compositionally biased region" description="Basic residues" evidence="1">
    <location>
        <begin position="297"/>
        <end position="306"/>
    </location>
</feature>
<dbReference type="HOGENOM" id="CLU_007383_10_6_7"/>
<feature type="domain" description="NmrA-like" evidence="2">
    <location>
        <begin position="2"/>
        <end position="221"/>
    </location>
</feature>
<dbReference type="STRING" id="502025.Hoch_2993"/>
<dbReference type="InterPro" id="IPR051604">
    <property type="entry name" value="Ergot_Alk_Oxidoreductase"/>
</dbReference>
<protein>
    <submittedName>
        <fullName evidence="3">NmrA family protein</fullName>
    </submittedName>
</protein>
<dbReference type="InterPro" id="IPR036291">
    <property type="entry name" value="NAD(P)-bd_dom_sf"/>
</dbReference>
<accession>D0LQZ3</accession>
<feature type="region of interest" description="Disordered" evidence="1">
    <location>
        <begin position="285"/>
        <end position="306"/>
    </location>
</feature>
<dbReference type="OrthoDB" id="267890at2"/>
<dbReference type="Gene3D" id="3.40.50.720">
    <property type="entry name" value="NAD(P)-binding Rossmann-like Domain"/>
    <property type="match status" value="1"/>
</dbReference>
<dbReference type="RefSeq" id="WP_012828101.1">
    <property type="nucleotide sequence ID" value="NC_013440.1"/>
</dbReference>
<proteinExistence type="predicted"/>
<dbReference type="AlphaFoldDB" id="D0LQZ3"/>
<organism evidence="3 4">
    <name type="scientific">Haliangium ochraceum (strain DSM 14365 / JCM 11303 / SMP-2)</name>
    <dbReference type="NCBI Taxonomy" id="502025"/>
    <lineage>
        <taxon>Bacteria</taxon>
        <taxon>Pseudomonadati</taxon>
        <taxon>Myxococcota</taxon>
        <taxon>Polyangia</taxon>
        <taxon>Haliangiales</taxon>
        <taxon>Kofleriaceae</taxon>
        <taxon>Haliangium</taxon>
    </lineage>
</organism>
<evidence type="ECO:0000313" key="4">
    <source>
        <dbReference type="Proteomes" id="UP000001880"/>
    </source>
</evidence>
<evidence type="ECO:0000313" key="3">
    <source>
        <dbReference type="EMBL" id="ACY15501.1"/>
    </source>
</evidence>
<dbReference type="Gene3D" id="3.90.25.10">
    <property type="entry name" value="UDP-galactose 4-epimerase, domain 1"/>
    <property type="match status" value="1"/>
</dbReference>
<gene>
    <name evidence="3" type="ordered locus">Hoch_2993</name>
</gene>
<dbReference type="PANTHER" id="PTHR43162:SF1">
    <property type="entry name" value="PRESTALK A DIFFERENTIATION PROTEIN A"/>
    <property type="match status" value="1"/>
</dbReference>
<dbReference type="Pfam" id="PF05368">
    <property type="entry name" value="NmrA"/>
    <property type="match status" value="1"/>
</dbReference>
<sequence length="306" mass="34121">MTGSVLVTGAAGNVGQHVVRRLLERGIEVVAASYHESRIRDLFGDTVAATRLDFLDRATWADALGGAAHMFLVRPPAIADVRRSLNPFVDFARAHGVDHVVFLSVAGADKNNVVPHRKVEDHLRARGDHHTNLRPGFFAQNLQTAYREDIVLDDRIYVPAGRRQPVNWIDARDIAEVATLVLADPEPHRGQNYLLTGPGAVLWSEVSDSLSSALGRPIRYDPASVLGYIWHLSRRGLPRGAIMVQTILHVLLRFGQGAIEDPTLEQLLGRPGRSIRQYIEDHADLWTRPGDNPPPLPRRHRHKTRR</sequence>
<evidence type="ECO:0000259" key="2">
    <source>
        <dbReference type="Pfam" id="PF05368"/>
    </source>
</evidence>
<name>D0LQZ3_HALO1</name>
<reference evidence="3 4" key="1">
    <citation type="journal article" date="2010" name="Stand. Genomic Sci.">
        <title>Complete genome sequence of Haliangium ochraceum type strain (SMP-2).</title>
        <authorList>
            <consortium name="US DOE Joint Genome Institute (JGI-PGF)"/>
            <person name="Ivanova N."/>
            <person name="Daum C."/>
            <person name="Lang E."/>
            <person name="Abt B."/>
            <person name="Kopitz M."/>
            <person name="Saunders E."/>
            <person name="Lapidus A."/>
            <person name="Lucas S."/>
            <person name="Glavina Del Rio T."/>
            <person name="Nolan M."/>
            <person name="Tice H."/>
            <person name="Copeland A."/>
            <person name="Cheng J.F."/>
            <person name="Chen F."/>
            <person name="Bruce D."/>
            <person name="Goodwin L."/>
            <person name="Pitluck S."/>
            <person name="Mavromatis K."/>
            <person name="Pati A."/>
            <person name="Mikhailova N."/>
            <person name="Chen A."/>
            <person name="Palaniappan K."/>
            <person name="Land M."/>
            <person name="Hauser L."/>
            <person name="Chang Y.J."/>
            <person name="Jeffries C.D."/>
            <person name="Detter J.C."/>
            <person name="Brettin T."/>
            <person name="Rohde M."/>
            <person name="Goker M."/>
            <person name="Bristow J."/>
            <person name="Markowitz V."/>
            <person name="Eisen J.A."/>
            <person name="Hugenholtz P."/>
            <person name="Kyrpides N.C."/>
            <person name="Klenk H.P."/>
        </authorList>
    </citation>
    <scope>NUCLEOTIDE SEQUENCE [LARGE SCALE GENOMIC DNA]</scope>
    <source>
        <strain evidence="4">DSM 14365 / CIP 107738 / JCM 11303 / AJ 13395 / SMP-2</strain>
    </source>
</reference>
<dbReference type="EMBL" id="CP001804">
    <property type="protein sequence ID" value="ACY15501.1"/>
    <property type="molecule type" value="Genomic_DNA"/>
</dbReference>
<dbReference type="KEGG" id="hoh:Hoch_2993"/>
<keyword evidence="4" id="KW-1185">Reference proteome</keyword>
<dbReference type="InterPro" id="IPR008030">
    <property type="entry name" value="NmrA-like"/>
</dbReference>
<evidence type="ECO:0000256" key="1">
    <source>
        <dbReference type="SAM" id="MobiDB-lite"/>
    </source>
</evidence>